<dbReference type="PROSITE" id="PS01124">
    <property type="entry name" value="HTH_ARAC_FAMILY_2"/>
    <property type="match status" value="1"/>
</dbReference>
<organism evidence="4 5">
    <name type="scientific">Paenibacillus phytohabitans</name>
    <dbReference type="NCBI Taxonomy" id="2654978"/>
    <lineage>
        <taxon>Bacteria</taxon>
        <taxon>Bacillati</taxon>
        <taxon>Bacillota</taxon>
        <taxon>Bacilli</taxon>
        <taxon>Bacillales</taxon>
        <taxon>Paenibacillaceae</taxon>
        <taxon>Paenibacillus</taxon>
    </lineage>
</organism>
<dbReference type="Pfam" id="PF12833">
    <property type="entry name" value="HTH_18"/>
    <property type="match status" value="1"/>
</dbReference>
<evidence type="ECO:0000256" key="1">
    <source>
        <dbReference type="ARBA" id="ARBA00023015"/>
    </source>
</evidence>
<proteinExistence type="predicted"/>
<dbReference type="SMART" id="SM00342">
    <property type="entry name" value="HTH_ARAC"/>
    <property type="match status" value="1"/>
</dbReference>
<name>A0ABX1YPN9_9BACL</name>
<dbReference type="InterPro" id="IPR009057">
    <property type="entry name" value="Homeodomain-like_sf"/>
</dbReference>
<accession>A0ABX1YPN9</accession>
<dbReference type="RefSeq" id="WP_171719179.1">
    <property type="nucleotide sequence ID" value="NZ_WHOB01000068.1"/>
</dbReference>
<dbReference type="SUPFAM" id="SSF46689">
    <property type="entry name" value="Homeodomain-like"/>
    <property type="match status" value="2"/>
</dbReference>
<sequence>MNDISSLSTLPAHLQELILLIQRHAPSEGTHASSVPELCFRRASQVSEPRHSVNTPSLYVIVQGSKTASLAGDTYRCSPGSYMVSPVHLPVVGMITEATPELPYLSLQLSIRPEVILDIIHSSGPQREAKTERGILLGQSDTPLLEGLVRLVRLLDTPEDIEFLAPMMIREILYRVMNGDQGAILSQFSIAGSYSYNISKAIHLINRDYSKPLVIEELAKDANMSPSSLHKHFKKVTAISPLQYQKAIRLQNARRLLLSEGLEAADAGFRVGYESPSQFSREYVRMFGRPPMNDVKHLRNTLSVHVDE</sequence>
<reference evidence="4 5" key="1">
    <citation type="submission" date="2019-10" db="EMBL/GenBank/DDBJ databases">
        <title>Description of Paenibacillus terricola sp. nov.</title>
        <authorList>
            <person name="Carlier A."/>
            <person name="Qi S."/>
        </authorList>
    </citation>
    <scope>NUCLEOTIDE SEQUENCE [LARGE SCALE GENOMIC DNA]</scope>
    <source>
        <strain evidence="4 5">LMG 31459</strain>
    </source>
</reference>
<dbReference type="Pfam" id="PF06719">
    <property type="entry name" value="AraC_N"/>
    <property type="match status" value="1"/>
</dbReference>
<dbReference type="PANTHER" id="PTHR43436">
    <property type="entry name" value="ARAC-FAMILY TRANSCRIPTIONAL REGULATOR"/>
    <property type="match status" value="1"/>
</dbReference>
<dbReference type="EMBL" id="WHOB01000068">
    <property type="protein sequence ID" value="NOU81740.1"/>
    <property type="molecule type" value="Genomic_DNA"/>
</dbReference>
<comment type="caution">
    <text evidence="4">The sequence shown here is derived from an EMBL/GenBank/DDBJ whole genome shotgun (WGS) entry which is preliminary data.</text>
</comment>
<dbReference type="PANTHER" id="PTHR43436:SF1">
    <property type="entry name" value="TRANSCRIPTIONAL REGULATORY PROTEIN"/>
    <property type="match status" value="1"/>
</dbReference>
<keyword evidence="5" id="KW-1185">Reference proteome</keyword>
<evidence type="ECO:0000313" key="5">
    <source>
        <dbReference type="Proteomes" id="UP000596857"/>
    </source>
</evidence>
<dbReference type="Proteomes" id="UP000596857">
    <property type="component" value="Unassembled WGS sequence"/>
</dbReference>
<keyword evidence="2" id="KW-0804">Transcription</keyword>
<evidence type="ECO:0000259" key="3">
    <source>
        <dbReference type="PROSITE" id="PS01124"/>
    </source>
</evidence>
<feature type="domain" description="HTH araC/xylS-type" evidence="3">
    <location>
        <begin position="199"/>
        <end position="297"/>
    </location>
</feature>
<protein>
    <submittedName>
        <fullName evidence="4">Helix-turn-helix domain-containing protein</fullName>
    </submittedName>
</protein>
<dbReference type="InterPro" id="IPR009594">
    <property type="entry name" value="Tscrpt_reg_HTH_AraC_N"/>
</dbReference>
<evidence type="ECO:0000313" key="4">
    <source>
        <dbReference type="EMBL" id="NOU81740.1"/>
    </source>
</evidence>
<keyword evidence="1" id="KW-0805">Transcription regulation</keyword>
<gene>
    <name evidence="4" type="ORF">GC101_23025</name>
</gene>
<evidence type="ECO:0000256" key="2">
    <source>
        <dbReference type="ARBA" id="ARBA00023163"/>
    </source>
</evidence>
<dbReference type="InterPro" id="IPR018060">
    <property type="entry name" value="HTH_AraC"/>
</dbReference>
<dbReference type="Gene3D" id="1.10.10.60">
    <property type="entry name" value="Homeodomain-like"/>
    <property type="match status" value="2"/>
</dbReference>